<name>T2I962_CROWT</name>
<comment type="caution">
    <text evidence="1">The sequence shown here is derived from an EMBL/GenBank/DDBJ whole genome shotgun (WGS) entry which is preliminary data.</text>
</comment>
<dbReference type="AlphaFoldDB" id="T2I962"/>
<reference evidence="1 2" key="2">
    <citation type="submission" date="2013-09" db="EMBL/GenBank/DDBJ databases">
        <title>Whole genome comparison of six Crocosphaera watsonii strains with differing phenotypes.</title>
        <authorList>
            <person name="Bench S.R."/>
            <person name="Heller P."/>
            <person name="Frank I."/>
            <person name="Arciniega M."/>
            <person name="Shilova I.N."/>
            <person name="Zehr J.P."/>
        </authorList>
    </citation>
    <scope>NUCLEOTIDE SEQUENCE [LARGE SCALE GENOMIC DNA]</scope>
    <source>
        <strain evidence="1 2">WH 8502</strain>
    </source>
</reference>
<dbReference type="EMBL" id="CAQK01000126">
    <property type="protein sequence ID" value="CCQ49359.1"/>
    <property type="molecule type" value="Genomic_DNA"/>
</dbReference>
<organism evidence="1 2">
    <name type="scientific">Crocosphaera watsonii WH 8502</name>
    <dbReference type="NCBI Taxonomy" id="423474"/>
    <lineage>
        <taxon>Bacteria</taxon>
        <taxon>Bacillati</taxon>
        <taxon>Cyanobacteriota</taxon>
        <taxon>Cyanophyceae</taxon>
        <taxon>Oscillatoriophycideae</taxon>
        <taxon>Chroococcales</taxon>
        <taxon>Aphanothecaceae</taxon>
        <taxon>Crocosphaera</taxon>
    </lineage>
</organism>
<keyword evidence="1" id="KW-0418">Kinase</keyword>
<sequence length="51" mass="5861">METIAREGSLEEASERILGITIEYDRVYYALKKELMREPIPEPMVKFGGIS</sequence>
<accession>T2I962</accession>
<evidence type="ECO:0000313" key="2">
    <source>
        <dbReference type="Proteomes" id="UP000018348"/>
    </source>
</evidence>
<keyword evidence="1" id="KW-0547">Nucleotide-binding</keyword>
<dbReference type="RefSeq" id="WP_021829392.1">
    <property type="nucleotide sequence ID" value="NZ_CAQK01000126.1"/>
</dbReference>
<dbReference type="GO" id="GO:0016301">
    <property type="term" value="F:kinase activity"/>
    <property type="evidence" value="ECO:0007669"/>
    <property type="project" value="UniProtKB-KW"/>
</dbReference>
<protein>
    <submittedName>
        <fullName evidence="1">Response regulator receiver:ATP-binding region, ATPase-like:Histidine kinase A, N-terminal:Hpt</fullName>
    </submittedName>
</protein>
<gene>
    <name evidence="1" type="ORF">CWATWH8502_2875</name>
</gene>
<evidence type="ECO:0000313" key="1">
    <source>
        <dbReference type="EMBL" id="CCQ49359.1"/>
    </source>
</evidence>
<proteinExistence type="predicted"/>
<dbReference type="GO" id="GO:0005524">
    <property type="term" value="F:ATP binding"/>
    <property type="evidence" value="ECO:0007669"/>
    <property type="project" value="UniProtKB-KW"/>
</dbReference>
<keyword evidence="1" id="KW-0808">Transferase</keyword>
<keyword evidence="1" id="KW-0067">ATP-binding</keyword>
<dbReference type="Proteomes" id="UP000018348">
    <property type="component" value="Unassembled WGS sequence"/>
</dbReference>
<reference evidence="1 2" key="1">
    <citation type="submission" date="2013-01" db="EMBL/GenBank/DDBJ databases">
        <authorList>
            <person name="Bench S."/>
        </authorList>
    </citation>
    <scope>NUCLEOTIDE SEQUENCE [LARGE SCALE GENOMIC DNA]</scope>
    <source>
        <strain evidence="1 2">WH 8502</strain>
    </source>
</reference>